<dbReference type="Proteomes" id="UP000239899">
    <property type="component" value="Unassembled WGS sequence"/>
</dbReference>
<evidence type="ECO:0000313" key="2">
    <source>
        <dbReference type="EMBL" id="PRW45350.1"/>
    </source>
</evidence>
<dbReference type="SUPFAM" id="SSF53474">
    <property type="entry name" value="alpha/beta-Hydrolases"/>
    <property type="match status" value="1"/>
</dbReference>
<dbReference type="InterPro" id="IPR051044">
    <property type="entry name" value="MAG_DAG_Lipase"/>
</dbReference>
<comment type="caution">
    <text evidence="2">The sequence shown here is derived from an EMBL/GenBank/DDBJ whole genome shotgun (WGS) entry which is preliminary data.</text>
</comment>
<accession>A0A2P6TLY4</accession>
<gene>
    <name evidence="2" type="ORF">C2E21_5894</name>
</gene>
<sequence length="305" mass="32249">MVQVLESERTSAKGHKLFTVTVLPDGPPAACLCWHHGVAEHIGRYKQVFQQFAEAGIAVFSGDIVGHGKSEGHRALIESYTDSVDEFLALCAHARQDVAERYPSAPVPFFIAGHSLGGLIAALACLRDQSAWSGLLLCSAALDVEMGLVLRIQAALGNVLAAVIPKARIVPAVDPKDMNPDAQCVQEYISDPLNTVGNLPVRTGNEVLKGMQALRKRWPDFTLPLYVHHGADDKCTSPAASEAFFAAASSQDKVMHMVPGGYHEVLFSPGVADNLTQEMVGWIKQRAAAGATGGGSGGAAAAAKM</sequence>
<dbReference type="OrthoDB" id="2498029at2759"/>
<dbReference type="AlphaFoldDB" id="A0A2P6TLY4"/>
<dbReference type="GO" id="GO:0016787">
    <property type="term" value="F:hydrolase activity"/>
    <property type="evidence" value="ECO:0007669"/>
    <property type="project" value="UniProtKB-KW"/>
</dbReference>
<keyword evidence="3" id="KW-1185">Reference proteome</keyword>
<evidence type="ECO:0000259" key="1">
    <source>
        <dbReference type="Pfam" id="PF12146"/>
    </source>
</evidence>
<dbReference type="InterPro" id="IPR022742">
    <property type="entry name" value="Hydrolase_4"/>
</dbReference>
<reference evidence="2 3" key="1">
    <citation type="journal article" date="2018" name="Plant J.">
        <title>Genome sequences of Chlorella sorokiniana UTEX 1602 and Micractinium conductrix SAG 241.80: implications to maltose excretion by a green alga.</title>
        <authorList>
            <person name="Arriola M.B."/>
            <person name="Velmurugan N."/>
            <person name="Zhang Y."/>
            <person name="Plunkett M.H."/>
            <person name="Hondzo H."/>
            <person name="Barney B.M."/>
        </authorList>
    </citation>
    <scope>NUCLEOTIDE SEQUENCE [LARGE SCALE GENOMIC DNA]</scope>
    <source>
        <strain evidence="3">UTEX 1602</strain>
    </source>
</reference>
<proteinExistence type="predicted"/>
<protein>
    <submittedName>
        <fullName evidence="2">Alpha beta-hydrolase</fullName>
    </submittedName>
</protein>
<dbReference type="EMBL" id="LHPG02000011">
    <property type="protein sequence ID" value="PRW45350.1"/>
    <property type="molecule type" value="Genomic_DNA"/>
</dbReference>
<dbReference type="InterPro" id="IPR029058">
    <property type="entry name" value="AB_hydrolase_fold"/>
</dbReference>
<evidence type="ECO:0000313" key="3">
    <source>
        <dbReference type="Proteomes" id="UP000239899"/>
    </source>
</evidence>
<dbReference type="FunFam" id="3.40.50.1820:FF:000117">
    <property type="entry name" value="Monoglyceride lipase, putative"/>
    <property type="match status" value="1"/>
</dbReference>
<dbReference type="Pfam" id="PF12146">
    <property type="entry name" value="Hydrolase_4"/>
    <property type="match status" value="1"/>
</dbReference>
<name>A0A2P6TLY4_CHLSO</name>
<dbReference type="Gene3D" id="3.40.50.1820">
    <property type="entry name" value="alpha/beta hydrolase"/>
    <property type="match status" value="1"/>
</dbReference>
<dbReference type="STRING" id="3076.A0A2P6TLY4"/>
<feature type="domain" description="Serine aminopeptidase S33" evidence="1">
    <location>
        <begin position="27"/>
        <end position="267"/>
    </location>
</feature>
<organism evidence="2 3">
    <name type="scientific">Chlorella sorokiniana</name>
    <name type="common">Freshwater green alga</name>
    <dbReference type="NCBI Taxonomy" id="3076"/>
    <lineage>
        <taxon>Eukaryota</taxon>
        <taxon>Viridiplantae</taxon>
        <taxon>Chlorophyta</taxon>
        <taxon>core chlorophytes</taxon>
        <taxon>Trebouxiophyceae</taxon>
        <taxon>Chlorellales</taxon>
        <taxon>Chlorellaceae</taxon>
        <taxon>Chlorella clade</taxon>
        <taxon>Chlorella</taxon>
    </lineage>
</organism>
<dbReference type="PANTHER" id="PTHR11614">
    <property type="entry name" value="PHOSPHOLIPASE-RELATED"/>
    <property type="match status" value="1"/>
</dbReference>